<dbReference type="EMBL" id="FRBT01000007">
    <property type="protein sequence ID" value="SHM62581.1"/>
    <property type="molecule type" value="Genomic_DNA"/>
</dbReference>
<reference evidence="4" key="1">
    <citation type="submission" date="2016-11" db="EMBL/GenBank/DDBJ databases">
        <authorList>
            <person name="Varghese N."/>
            <person name="Submissions S."/>
        </authorList>
    </citation>
    <scope>NUCLEOTIDE SEQUENCE [LARGE SCALE GENOMIC DNA]</scope>
    <source>
        <strain evidence="4">DSM 24724</strain>
    </source>
</reference>
<dbReference type="GO" id="GO:0055085">
    <property type="term" value="P:transmembrane transport"/>
    <property type="evidence" value="ECO:0007669"/>
    <property type="project" value="InterPro"/>
</dbReference>
<dbReference type="AlphaFoldDB" id="A0A1M7KBP2"/>
<dbReference type="SUPFAM" id="SSF74653">
    <property type="entry name" value="TolA/TonB C-terminal domain"/>
    <property type="match status" value="1"/>
</dbReference>
<dbReference type="RefSeq" id="WP_068844409.1">
    <property type="nucleotide sequence ID" value="NZ_FRBT01000007.1"/>
</dbReference>
<protein>
    <submittedName>
        <fullName evidence="3">TonB protein C-terminal</fullName>
    </submittedName>
</protein>
<evidence type="ECO:0000259" key="2">
    <source>
        <dbReference type="Pfam" id="PF03544"/>
    </source>
</evidence>
<evidence type="ECO:0000256" key="1">
    <source>
        <dbReference type="SAM" id="MobiDB-lite"/>
    </source>
</evidence>
<dbReference type="PANTHER" id="PTHR33446:SF2">
    <property type="entry name" value="PROTEIN TONB"/>
    <property type="match status" value="1"/>
</dbReference>
<dbReference type="STRING" id="946677.SAMN05444484_107276"/>
<gene>
    <name evidence="3" type="ORF">SAMN05444484_107276</name>
</gene>
<sequence length="171" mass="19479">MKKIFYPILIAVCFTQCISSPDTKKVSKNPNTEQNVTTTNEDKKAVSEINTSTDDSEIQIKEDNTIYNIDSIDVKPDFPGGIKKLQKFLRQNTKYPEEELQVKGTVDVNFIVEKDGKLSDIKFTKDEGYGTGKEAIRVLTKCPKWIPGIHNQAPVRVRYNLTIPIDVYYDE</sequence>
<evidence type="ECO:0000313" key="3">
    <source>
        <dbReference type="EMBL" id="SHM62581.1"/>
    </source>
</evidence>
<dbReference type="OrthoDB" id="1095452at2"/>
<feature type="domain" description="TonB C-terminal" evidence="2">
    <location>
        <begin position="93"/>
        <end position="163"/>
    </location>
</feature>
<keyword evidence="4" id="KW-1185">Reference proteome</keyword>
<feature type="region of interest" description="Disordered" evidence="1">
    <location>
        <begin position="23"/>
        <end position="54"/>
    </location>
</feature>
<dbReference type="Pfam" id="PF03544">
    <property type="entry name" value="TonB_C"/>
    <property type="match status" value="1"/>
</dbReference>
<dbReference type="GO" id="GO:0031992">
    <property type="term" value="F:energy transducer activity"/>
    <property type="evidence" value="ECO:0007669"/>
    <property type="project" value="TreeGrafter"/>
</dbReference>
<proteinExistence type="predicted"/>
<dbReference type="InterPro" id="IPR051045">
    <property type="entry name" value="TonB-dependent_transducer"/>
</dbReference>
<organism evidence="3 4">
    <name type="scientific">Flavobacterium chilense</name>
    <dbReference type="NCBI Taxonomy" id="946677"/>
    <lineage>
        <taxon>Bacteria</taxon>
        <taxon>Pseudomonadati</taxon>
        <taxon>Bacteroidota</taxon>
        <taxon>Flavobacteriia</taxon>
        <taxon>Flavobacteriales</taxon>
        <taxon>Flavobacteriaceae</taxon>
        <taxon>Flavobacterium</taxon>
    </lineage>
</organism>
<dbReference type="InterPro" id="IPR037682">
    <property type="entry name" value="TonB_C"/>
</dbReference>
<feature type="compositionally biased region" description="Polar residues" evidence="1">
    <location>
        <begin position="28"/>
        <end position="39"/>
    </location>
</feature>
<evidence type="ECO:0000313" key="4">
    <source>
        <dbReference type="Proteomes" id="UP000184028"/>
    </source>
</evidence>
<dbReference type="Proteomes" id="UP000184028">
    <property type="component" value="Unassembled WGS sequence"/>
</dbReference>
<name>A0A1M7KBP2_9FLAO</name>
<dbReference type="GO" id="GO:0098797">
    <property type="term" value="C:plasma membrane protein complex"/>
    <property type="evidence" value="ECO:0007669"/>
    <property type="project" value="TreeGrafter"/>
</dbReference>
<dbReference type="Gene3D" id="3.30.1150.10">
    <property type="match status" value="1"/>
</dbReference>
<accession>A0A1M7KBP2</accession>
<dbReference type="PANTHER" id="PTHR33446">
    <property type="entry name" value="PROTEIN TONB-RELATED"/>
    <property type="match status" value="1"/>
</dbReference>